<dbReference type="GO" id="GO:0003677">
    <property type="term" value="F:DNA binding"/>
    <property type="evidence" value="ECO:0007669"/>
    <property type="project" value="UniProtKB-KW"/>
</dbReference>
<gene>
    <name evidence="7" type="ORF">ACG33_13710</name>
</gene>
<dbReference type="GO" id="GO:0003700">
    <property type="term" value="F:DNA-binding transcription factor activity"/>
    <property type="evidence" value="ECO:0007669"/>
    <property type="project" value="InterPro"/>
</dbReference>
<evidence type="ECO:0000256" key="2">
    <source>
        <dbReference type="ARBA" id="ARBA00023015"/>
    </source>
</evidence>
<evidence type="ECO:0000256" key="1">
    <source>
        <dbReference type="ARBA" id="ARBA00022491"/>
    </source>
</evidence>
<dbReference type="EMBL" id="CP011971">
    <property type="protein sequence ID" value="AMN48135.1"/>
    <property type="molecule type" value="Genomic_DNA"/>
</dbReference>
<sequence length="141" mass="16442">MRPNTFTISQLAAAADVHVETVRYYQRRRLLRQPERPIGGVRRYDENDVNRLQFIRRAQMMGFSLDEIAGLLQITGERSCEQTRQLTERKLADVRLRIRELRQLERDLEQKVARCAQVPAGEYCPTLDFLERPRKPAATGS</sequence>
<dbReference type="PANTHER" id="PTHR30204:SF69">
    <property type="entry name" value="MERR-FAMILY TRANSCRIPTIONAL REGULATOR"/>
    <property type="match status" value="1"/>
</dbReference>
<dbReference type="Proteomes" id="UP000070250">
    <property type="component" value="Chromosome"/>
</dbReference>
<proteinExistence type="predicted"/>
<name>A0A127FE82_STEDE</name>
<feature type="domain" description="HTH merR-type" evidence="6">
    <location>
        <begin position="5"/>
        <end position="74"/>
    </location>
</feature>
<evidence type="ECO:0000256" key="5">
    <source>
        <dbReference type="SAM" id="Coils"/>
    </source>
</evidence>
<protein>
    <submittedName>
        <fullName evidence="7">MerR family transcriptional regulator</fullName>
    </submittedName>
</protein>
<dbReference type="InterPro" id="IPR009061">
    <property type="entry name" value="DNA-bd_dom_put_sf"/>
</dbReference>
<dbReference type="SMART" id="SM00422">
    <property type="entry name" value="HTH_MERR"/>
    <property type="match status" value="1"/>
</dbReference>
<evidence type="ECO:0000259" key="6">
    <source>
        <dbReference type="PROSITE" id="PS50937"/>
    </source>
</evidence>
<dbReference type="KEGG" id="sdf:ACG33_13710"/>
<dbReference type="PROSITE" id="PS50937">
    <property type="entry name" value="HTH_MERR_2"/>
    <property type="match status" value="1"/>
</dbReference>
<keyword evidence="5" id="KW-0175">Coiled coil</keyword>
<keyword evidence="3" id="KW-0238">DNA-binding</keyword>
<evidence type="ECO:0000313" key="8">
    <source>
        <dbReference type="Proteomes" id="UP000070250"/>
    </source>
</evidence>
<keyword evidence="2" id="KW-0805">Transcription regulation</keyword>
<reference evidence="7 8" key="1">
    <citation type="submission" date="2015-06" db="EMBL/GenBank/DDBJ databases">
        <title>A Comprehensive Approach to Explore the Metabolic and Phylogenetic Diversity of Bacterial Steroid Degradation in the Environment: Testosterone as an Example.</title>
        <authorList>
            <person name="Yang F.-C."/>
            <person name="Chen Y.-L."/>
            <person name="Yu C.-P."/>
            <person name="Tang S.-L."/>
            <person name="Wang P.-H."/>
            <person name="Ismail W."/>
            <person name="Wang C.-H."/>
            <person name="Yang C.-Y."/>
            <person name="Chiang Y.-R."/>
        </authorList>
    </citation>
    <scope>NUCLEOTIDE SEQUENCE [LARGE SCALE GENOMIC DNA]</scope>
    <source>
        <strain evidence="7 8">DSM 18526</strain>
    </source>
</reference>
<dbReference type="PANTHER" id="PTHR30204">
    <property type="entry name" value="REDOX-CYCLING DRUG-SENSING TRANSCRIPTIONAL ACTIVATOR SOXR"/>
    <property type="match status" value="1"/>
</dbReference>
<dbReference type="AlphaFoldDB" id="A0A127FE82"/>
<feature type="coiled-coil region" evidence="5">
    <location>
        <begin position="84"/>
        <end position="118"/>
    </location>
</feature>
<dbReference type="OrthoDB" id="9808480at2"/>
<dbReference type="InterPro" id="IPR047057">
    <property type="entry name" value="MerR_fam"/>
</dbReference>
<keyword evidence="4" id="KW-0804">Transcription</keyword>
<evidence type="ECO:0000256" key="4">
    <source>
        <dbReference type="ARBA" id="ARBA00023163"/>
    </source>
</evidence>
<dbReference type="Pfam" id="PF13411">
    <property type="entry name" value="MerR_1"/>
    <property type="match status" value="1"/>
</dbReference>
<keyword evidence="8" id="KW-1185">Reference proteome</keyword>
<dbReference type="InterPro" id="IPR000551">
    <property type="entry name" value="MerR-type_HTH_dom"/>
</dbReference>
<dbReference type="Gene3D" id="1.10.1660.10">
    <property type="match status" value="1"/>
</dbReference>
<organism evidence="7 8">
    <name type="scientific">Steroidobacter denitrificans</name>
    <dbReference type="NCBI Taxonomy" id="465721"/>
    <lineage>
        <taxon>Bacteria</taxon>
        <taxon>Pseudomonadati</taxon>
        <taxon>Pseudomonadota</taxon>
        <taxon>Gammaproteobacteria</taxon>
        <taxon>Steroidobacterales</taxon>
        <taxon>Steroidobacteraceae</taxon>
        <taxon>Steroidobacter</taxon>
    </lineage>
</organism>
<dbReference type="SUPFAM" id="SSF46955">
    <property type="entry name" value="Putative DNA-binding domain"/>
    <property type="match status" value="1"/>
</dbReference>
<dbReference type="PRINTS" id="PR00040">
    <property type="entry name" value="HTHMERR"/>
</dbReference>
<keyword evidence="1" id="KW-0678">Repressor</keyword>
<dbReference type="RefSeq" id="WP_066922032.1">
    <property type="nucleotide sequence ID" value="NZ_CP011971.1"/>
</dbReference>
<dbReference type="STRING" id="465721.ACG33_13710"/>
<evidence type="ECO:0000313" key="7">
    <source>
        <dbReference type="EMBL" id="AMN48135.1"/>
    </source>
</evidence>
<accession>A0A127FE82</accession>
<evidence type="ECO:0000256" key="3">
    <source>
        <dbReference type="ARBA" id="ARBA00023125"/>
    </source>
</evidence>